<evidence type="ECO:0000256" key="1">
    <source>
        <dbReference type="ARBA" id="ARBA00008139"/>
    </source>
</evidence>
<feature type="glycosylation site" description="N-linked (GlcNAc...) asparagine; partial" evidence="5">
    <location>
        <position position="321"/>
    </location>
</feature>
<dbReference type="GO" id="GO:0004180">
    <property type="term" value="F:carboxypeptidase activity"/>
    <property type="evidence" value="ECO:0007669"/>
    <property type="project" value="UniProtKB-KW"/>
</dbReference>
<dbReference type="PANTHER" id="PTHR10514:SF27">
    <property type="entry name" value="ANGIOTENSIN-CONVERTING ENZYME"/>
    <property type="match status" value="1"/>
</dbReference>
<keyword evidence="9" id="KW-0121">Carboxypeptidase</keyword>
<evidence type="ECO:0000256" key="5">
    <source>
        <dbReference type="PIRSR" id="PIRSR601548-10"/>
    </source>
</evidence>
<evidence type="ECO:0000313" key="11">
    <source>
        <dbReference type="EMBL" id="KAK3106470.1"/>
    </source>
</evidence>
<dbReference type="CDD" id="cd06461">
    <property type="entry name" value="M2_ACE"/>
    <property type="match status" value="1"/>
</dbReference>
<evidence type="ECO:0000313" key="12">
    <source>
        <dbReference type="Proteomes" id="UP001186944"/>
    </source>
</evidence>
<dbReference type="GO" id="GO:0008237">
    <property type="term" value="F:metallopeptidase activity"/>
    <property type="evidence" value="ECO:0007669"/>
    <property type="project" value="UniProtKB-KW"/>
</dbReference>
<dbReference type="PROSITE" id="PS52011">
    <property type="entry name" value="PEPTIDASE_M2"/>
    <property type="match status" value="1"/>
</dbReference>
<feature type="glycosylation site" description="N-linked (GlcNAc...) (complex) asparagine" evidence="5">
    <location>
        <position position="92"/>
    </location>
</feature>
<gene>
    <name evidence="11" type="ORF">FSP39_020642</name>
</gene>
<evidence type="ECO:0000256" key="3">
    <source>
        <dbReference type="ARBA" id="ARBA00023157"/>
    </source>
</evidence>
<keyword evidence="9" id="KW-0482">Metalloprotease</keyword>
<keyword evidence="12" id="KW-1185">Reference proteome</keyword>
<keyword evidence="4 5" id="KW-0325">Glycoprotein</keyword>
<dbReference type="PRINTS" id="PR00791">
    <property type="entry name" value="PEPDIPTASEA"/>
</dbReference>
<reference evidence="11" key="1">
    <citation type="submission" date="2019-08" db="EMBL/GenBank/DDBJ databases">
        <title>The improved chromosome-level genome for the pearl oyster Pinctada fucata martensii using PacBio sequencing and Hi-C.</title>
        <authorList>
            <person name="Zheng Z."/>
        </authorList>
    </citation>
    <scope>NUCLEOTIDE SEQUENCE</scope>
    <source>
        <strain evidence="11">ZZ-2019</strain>
        <tissue evidence="11">Adductor muscle</tissue>
    </source>
</reference>
<comment type="caution">
    <text evidence="8">Lacks conserved residue(s) required for the propagation of feature annotation.</text>
</comment>
<sequence>MEIAICFTVLLFVCANGQVLSTNENEAVQFLSKYDATVANMWNGDVLASWNYYTNITAENLEVMTNSSLLLSEFDKELAANATKMFDWTNFNSTNKRQFEKIVDIGFAATNDTEQLKRKNTLEAELTEIYSTGEVCLSDDRCLQLEPGLTNVITNSRNYNELLEVWKGWRDASGKNMRSKYTEFVDVMNKAIRFSNFNDTGEYWRSWYETPTFEEDVRSLFTELDPLYKELHAYVRKRLMQKYGKELFPTSGHIPAHLFGNMWAQQWSNIYDLLVPYPDAISVNITQKMIDKNYDVIKMYRVAEDFFSSIGMDNMTQEFWNNSMLIKPEGRDVVCHASAWDFYNGRDFR</sequence>
<accession>A0AA88YVC4</accession>
<comment type="similarity">
    <text evidence="1 8 9">Belongs to the peptidase M2 family.</text>
</comment>
<evidence type="ECO:0000256" key="4">
    <source>
        <dbReference type="ARBA" id="ARBA00023180"/>
    </source>
</evidence>
<protein>
    <recommendedName>
        <fullName evidence="9">Angiotensin-converting enzyme</fullName>
        <ecNumber evidence="9">3.4.-.-</ecNumber>
    </recommendedName>
</protein>
<dbReference type="AlphaFoldDB" id="A0AA88YVC4"/>
<evidence type="ECO:0000256" key="6">
    <source>
        <dbReference type="PIRSR" id="PIRSR601548-2"/>
    </source>
</evidence>
<name>A0AA88YVC4_PINIB</name>
<feature type="glycosylation site" description="N-linked (GlcNAc...) asparagine" evidence="5">
    <location>
        <position position="55"/>
    </location>
</feature>
<keyword evidence="3 7" id="KW-1015">Disulfide bond</keyword>
<comment type="caution">
    <text evidence="11">The sequence shown here is derived from an EMBL/GenBank/DDBJ whole genome shotgun (WGS) entry which is preliminary data.</text>
</comment>
<comment type="cofactor">
    <cofactor evidence="9">
        <name>Zn(2+)</name>
        <dbReference type="ChEBI" id="CHEBI:29105"/>
    </cofactor>
    <text evidence="9">Binds 1 zinc ion per subunit.</text>
</comment>
<feature type="signal peptide" evidence="10">
    <location>
        <begin position="1"/>
        <end position="21"/>
    </location>
</feature>
<dbReference type="PANTHER" id="PTHR10514">
    <property type="entry name" value="ANGIOTENSIN-CONVERTING ENZYME"/>
    <property type="match status" value="1"/>
</dbReference>
<evidence type="ECO:0000256" key="8">
    <source>
        <dbReference type="PROSITE-ProRule" id="PRU01355"/>
    </source>
</evidence>
<dbReference type="GO" id="GO:0006508">
    <property type="term" value="P:proteolysis"/>
    <property type="evidence" value="ECO:0007669"/>
    <property type="project" value="UniProtKB-KW"/>
</dbReference>
<keyword evidence="9" id="KW-0862">Zinc</keyword>
<evidence type="ECO:0000256" key="10">
    <source>
        <dbReference type="SAM" id="SignalP"/>
    </source>
</evidence>
<feature type="binding site" evidence="6">
    <location>
        <position position="208"/>
    </location>
    <ligand>
        <name>chloride</name>
        <dbReference type="ChEBI" id="CHEBI:17996"/>
        <label>1</label>
    </ligand>
</feature>
<dbReference type="GO" id="GO:0005886">
    <property type="term" value="C:plasma membrane"/>
    <property type="evidence" value="ECO:0007669"/>
    <property type="project" value="TreeGrafter"/>
</dbReference>
<keyword evidence="2 10" id="KW-0732">Signal</keyword>
<keyword evidence="9" id="KW-0645">Protease</keyword>
<feature type="disulfide bond" evidence="7">
    <location>
        <begin position="136"/>
        <end position="142"/>
    </location>
</feature>
<dbReference type="EC" id="3.4.-.-" evidence="9"/>
<evidence type="ECO:0000256" key="7">
    <source>
        <dbReference type="PIRSR" id="PIRSR601548-4"/>
    </source>
</evidence>
<dbReference type="GO" id="GO:0008241">
    <property type="term" value="F:peptidyl-dipeptidase activity"/>
    <property type="evidence" value="ECO:0007669"/>
    <property type="project" value="InterPro"/>
</dbReference>
<dbReference type="Pfam" id="PF01401">
    <property type="entry name" value="Peptidase_M2"/>
    <property type="match status" value="1"/>
</dbReference>
<evidence type="ECO:0000256" key="9">
    <source>
        <dbReference type="RuleBase" id="RU361144"/>
    </source>
</evidence>
<keyword evidence="9" id="KW-0479">Metal-binding</keyword>
<dbReference type="InterPro" id="IPR001548">
    <property type="entry name" value="Peptidase_M2"/>
</dbReference>
<evidence type="ECO:0000256" key="2">
    <source>
        <dbReference type="ARBA" id="ARBA00022729"/>
    </source>
</evidence>
<dbReference type="EMBL" id="VSWD01000003">
    <property type="protein sequence ID" value="KAK3106470.1"/>
    <property type="molecule type" value="Genomic_DNA"/>
</dbReference>
<dbReference type="GO" id="GO:0046872">
    <property type="term" value="F:metal ion binding"/>
    <property type="evidence" value="ECO:0007669"/>
    <property type="project" value="UniProtKB-KW"/>
</dbReference>
<feature type="chain" id="PRO_5041670364" description="Angiotensin-converting enzyme" evidence="10">
    <location>
        <begin position="22"/>
        <end position="349"/>
    </location>
</feature>
<organism evidence="11 12">
    <name type="scientific">Pinctada imbricata</name>
    <name type="common">Atlantic pearl-oyster</name>
    <name type="synonym">Pinctada martensii</name>
    <dbReference type="NCBI Taxonomy" id="66713"/>
    <lineage>
        <taxon>Eukaryota</taxon>
        <taxon>Metazoa</taxon>
        <taxon>Spiralia</taxon>
        <taxon>Lophotrochozoa</taxon>
        <taxon>Mollusca</taxon>
        <taxon>Bivalvia</taxon>
        <taxon>Autobranchia</taxon>
        <taxon>Pteriomorphia</taxon>
        <taxon>Pterioida</taxon>
        <taxon>Pterioidea</taxon>
        <taxon>Pteriidae</taxon>
        <taxon>Pinctada</taxon>
    </lineage>
</organism>
<proteinExistence type="inferred from homology"/>
<dbReference type="SUPFAM" id="SSF55486">
    <property type="entry name" value="Metalloproteases ('zincins'), catalytic domain"/>
    <property type="match status" value="1"/>
</dbReference>
<dbReference type="Proteomes" id="UP001186944">
    <property type="component" value="Unassembled WGS sequence"/>
</dbReference>
<keyword evidence="9" id="KW-0378">Hydrolase</keyword>